<dbReference type="GO" id="GO:0005634">
    <property type="term" value="C:nucleus"/>
    <property type="evidence" value="ECO:0007669"/>
    <property type="project" value="TreeGrafter"/>
</dbReference>
<comment type="caution">
    <text evidence="7">The sequence shown here is derived from an EMBL/GenBank/DDBJ whole genome shotgun (WGS) entry which is preliminary data.</text>
</comment>
<dbReference type="PROSITE" id="PS50157">
    <property type="entry name" value="ZINC_FINGER_C2H2_2"/>
    <property type="match status" value="2"/>
</dbReference>
<evidence type="ECO:0000313" key="8">
    <source>
        <dbReference type="Proteomes" id="UP001328107"/>
    </source>
</evidence>
<keyword evidence="2" id="KW-0677">Repeat</keyword>
<dbReference type="InterPro" id="IPR036236">
    <property type="entry name" value="Znf_C2H2_sf"/>
</dbReference>
<accession>A0AAN4ZJF6</accession>
<evidence type="ECO:0000313" key="7">
    <source>
        <dbReference type="EMBL" id="GMR38100.1"/>
    </source>
</evidence>
<dbReference type="PROSITE" id="PS00028">
    <property type="entry name" value="ZINC_FINGER_C2H2_1"/>
    <property type="match status" value="1"/>
</dbReference>
<proteinExistence type="predicted"/>
<reference evidence="8" key="1">
    <citation type="submission" date="2022-10" db="EMBL/GenBank/DDBJ databases">
        <title>Genome assembly of Pristionchus species.</title>
        <authorList>
            <person name="Yoshida K."/>
            <person name="Sommer R.J."/>
        </authorList>
    </citation>
    <scope>NUCLEOTIDE SEQUENCE [LARGE SCALE GENOMIC DNA]</scope>
    <source>
        <strain evidence="8">RS5460</strain>
    </source>
</reference>
<dbReference type="PANTHER" id="PTHR24409">
    <property type="entry name" value="ZINC FINGER PROTEIN 142"/>
    <property type="match status" value="1"/>
</dbReference>
<dbReference type="Proteomes" id="UP001328107">
    <property type="component" value="Unassembled WGS sequence"/>
</dbReference>
<dbReference type="Gene3D" id="3.30.160.60">
    <property type="entry name" value="Classic Zinc Finger"/>
    <property type="match status" value="2"/>
</dbReference>
<dbReference type="GO" id="GO:0008270">
    <property type="term" value="F:zinc ion binding"/>
    <property type="evidence" value="ECO:0007669"/>
    <property type="project" value="UniProtKB-KW"/>
</dbReference>
<keyword evidence="8" id="KW-1185">Reference proteome</keyword>
<name>A0AAN4ZJF6_9BILA</name>
<dbReference type="SUPFAM" id="SSF57667">
    <property type="entry name" value="beta-beta-alpha zinc fingers"/>
    <property type="match status" value="1"/>
</dbReference>
<keyword evidence="3 5" id="KW-0863">Zinc-finger</keyword>
<dbReference type="AlphaFoldDB" id="A0AAN4ZJF6"/>
<keyword evidence="1" id="KW-0479">Metal-binding</keyword>
<organism evidence="7 8">
    <name type="scientific">Pristionchus mayeri</name>
    <dbReference type="NCBI Taxonomy" id="1317129"/>
    <lineage>
        <taxon>Eukaryota</taxon>
        <taxon>Metazoa</taxon>
        <taxon>Ecdysozoa</taxon>
        <taxon>Nematoda</taxon>
        <taxon>Chromadorea</taxon>
        <taxon>Rhabditida</taxon>
        <taxon>Rhabditina</taxon>
        <taxon>Diplogasteromorpha</taxon>
        <taxon>Diplogasteroidea</taxon>
        <taxon>Neodiplogasteridae</taxon>
        <taxon>Pristionchus</taxon>
    </lineage>
</organism>
<gene>
    <name evidence="7" type="ORF">PMAYCL1PPCAC_08295</name>
</gene>
<evidence type="ECO:0000256" key="4">
    <source>
        <dbReference type="ARBA" id="ARBA00022833"/>
    </source>
</evidence>
<feature type="non-terminal residue" evidence="7">
    <location>
        <position position="1"/>
    </location>
</feature>
<keyword evidence="4" id="KW-0862">Zinc</keyword>
<feature type="non-terminal residue" evidence="7">
    <location>
        <position position="88"/>
    </location>
</feature>
<dbReference type="SMART" id="SM00355">
    <property type="entry name" value="ZnF_C2H2"/>
    <property type="match status" value="2"/>
</dbReference>
<dbReference type="InterPro" id="IPR013087">
    <property type="entry name" value="Znf_C2H2_type"/>
</dbReference>
<evidence type="ECO:0000256" key="2">
    <source>
        <dbReference type="ARBA" id="ARBA00022737"/>
    </source>
</evidence>
<protein>
    <recommendedName>
        <fullName evidence="6">C2H2-type domain-containing protein</fullName>
    </recommendedName>
</protein>
<sequence length="88" mass="10363">KCGKKLGSKHALDYHMRMHNGVKPFKCPYCGRSYRDNFLRNTHIRKDHQFLISPYYPVTCDLCGQKARHYFLSPSHSDAVNFFNNLIQ</sequence>
<evidence type="ECO:0000259" key="6">
    <source>
        <dbReference type="PROSITE" id="PS50157"/>
    </source>
</evidence>
<dbReference type="GO" id="GO:0000977">
    <property type="term" value="F:RNA polymerase II transcription regulatory region sequence-specific DNA binding"/>
    <property type="evidence" value="ECO:0007669"/>
    <property type="project" value="TreeGrafter"/>
</dbReference>
<evidence type="ECO:0000256" key="1">
    <source>
        <dbReference type="ARBA" id="ARBA00022723"/>
    </source>
</evidence>
<dbReference type="EMBL" id="BTRK01000002">
    <property type="protein sequence ID" value="GMR38100.1"/>
    <property type="molecule type" value="Genomic_DNA"/>
</dbReference>
<feature type="domain" description="C2H2-type" evidence="6">
    <location>
        <begin position="1"/>
        <end position="24"/>
    </location>
</feature>
<feature type="domain" description="C2H2-type" evidence="6">
    <location>
        <begin position="25"/>
        <end position="48"/>
    </location>
</feature>
<evidence type="ECO:0000256" key="3">
    <source>
        <dbReference type="ARBA" id="ARBA00022771"/>
    </source>
</evidence>
<dbReference type="Pfam" id="PF00096">
    <property type="entry name" value="zf-C2H2"/>
    <property type="match status" value="1"/>
</dbReference>
<evidence type="ECO:0000256" key="5">
    <source>
        <dbReference type="PROSITE-ProRule" id="PRU00042"/>
    </source>
</evidence>
<dbReference type="GO" id="GO:0000981">
    <property type="term" value="F:DNA-binding transcription factor activity, RNA polymerase II-specific"/>
    <property type="evidence" value="ECO:0007669"/>
    <property type="project" value="TreeGrafter"/>
</dbReference>
<dbReference type="PANTHER" id="PTHR24409:SF295">
    <property type="entry name" value="AZ2-RELATED"/>
    <property type="match status" value="1"/>
</dbReference>